<evidence type="ECO:0000313" key="7">
    <source>
        <dbReference type="Proteomes" id="UP001589818"/>
    </source>
</evidence>
<dbReference type="Proteomes" id="UP001589818">
    <property type="component" value="Unassembled WGS sequence"/>
</dbReference>
<dbReference type="EMBL" id="JBHLVF010000011">
    <property type="protein sequence ID" value="MFC0391602.1"/>
    <property type="molecule type" value="Genomic_DNA"/>
</dbReference>
<sequence length="390" mass="41812">MSTIGHHDFRMPGAVRFGVNALLTLPDEIKHRPATKLALISDKGVEGAGLVQKVIELLQPLSIPMVVFTEIKGEPTFNLLESTVRMLQQEGCDLVVGIGGGSAMDVAKTTAALLDKADLAAYLSGVSVIESRTIPCILLPTTSGTGAEVTMNAIFGDEEQELKRGLVSPALLPDVAIIDPLLTLTCPAKVTAASGVDAFTHAIESYIAVRSTLMTRMYAEKAMKIFPQHITRAVHHGGNLEARIGMSLVSNLAGVSLANAGVGAVHALAYPLGGKYHIEHGVANALLMPYVFEVTGRACTEQMVQVAKLLQLGDFDKQPYEALDAVVQYMYRLLDELDLPTSLKQLGVDEASLPVLAEQASKVERLLSNTPYNLTYEKIVGIYKKAYSGQ</sequence>
<dbReference type="Gene3D" id="1.20.1090.10">
    <property type="entry name" value="Dehydroquinate synthase-like - alpha domain"/>
    <property type="match status" value="1"/>
</dbReference>
<dbReference type="CDD" id="cd08551">
    <property type="entry name" value="Fe-ADH"/>
    <property type="match status" value="1"/>
</dbReference>
<dbReference type="InterPro" id="IPR018211">
    <property type="entry name" value="ADH_Fe_CS"/>
</dbReference>
<evidence type="ECO:0000256" key="1">
    <source>
        <dbReference type="ARBA" id="ARBA00007358"/>
    </source>
</evidence>
<dbReference type="RefSeq" id="WP_204819752.1">
    <property type="nucleotide sequence ID" value="NZ_JANHOF010000006.1"/>
</dbReference>
<evidence type="ECO:0000256" key="2">
    <source>
        <dbReference type="ARBA" id="ARBA00023002"/>
    </source>
</evidence>
<keyword evidence="3" id="KW-0520">NAD</keyword>
<dbReference type="Gene3D" id="3.40.50.1970">
    <property type="match status" value="1"/>
</dbReference>
<accession>A0ABV6J6V3</accession>
<feature type="domain" description="Fe-containing alcohol dehydrogenase-like C-terminal" evidence="5">
    <location>
        <begin position="191"/>
        <end position="387"/>
    </location>
</feature>
<name>A0ABV6J6V3_9BACL</name>
<keyword evidence="7" id="KW-1185">Reference proteome</keyword>
<reference evidence="6 7" key="1">
    <citation type="submission" date="2024-09" db="EMBL/GenBank/DDBJ databases">
        <authorList>
            <person name="Sun Q."/>
            <person name="Mori K."/>
        </authorList>
    </citation>
    <scope>NUCLEOTIDE SEQUENCE [LARGE SCALE GENOMIC DNA]</scope>
    <source>
        <strain evidence="6 7">CCM 4839</strain>
    </source>
</reference>
<dbReference type="PROSITE" id="PS00060">
    <property type="entry name" value="ADH_IRON_2"/>
    <property type="match status" value="1"/>
</dbReference>
<dbReference type="InterPro" id="IPR001670">
    <property type="entry name" value="ADH_Fe/GldA"/>
</dbReference>
<comment type="similarity">
    <text evidence="1">Belongs to the iron-containing alcohol dehydrogenase family.</text>
</comment>
<dbReference type="EC" id="1.1.1.-" evidence="6"/>
<dbReference type="PROSITE" id="PS00913">
    <property type="entry name" value="ADH_IRON_1"/>
    <property type="match status" value="1"/>
</dbReference>
<feature type="domain" description="Alcohol dehydrogenase iron-type/glycerol dehydrogenase GldA" evidence="4">
    <location>
        <begin position="12"/>
        <end position="180"/>
    </location>
</feature>
<dbReference type="Pfam" id="PF25137">
    <property type="entry name" value="ADH_Fe_C"/>
    <property type="match status" value="1"/>
</dbReference>
<dbReference type="GO" id="GO:0016491">
    <property type="term" value="F:oxidoreductase activity"/>
    <property type="evidence" value="ECO:0007669"/>
    <property type="project" value="UniProtKB-KW"/>
</dbReference>
<dbReference type="Pfam" id="PF00465">
    <property type="entry name" value="Fe-ADH"/>
    <property type="match status" value="1"/>
</dbReference>
<dbReference type="InterPro" id="IPR056798">
    <property type="entry name" value="ADH_Fe_C"/>
</dbReference>
<protein>
    <submittedName>
        <fullName evidence="6">Iron-containing alcohol dehydrogenase</fullName>
        <ecNumber evidence="6">1.1.1.-</ecNumber>
    </submittedName>
</protein>
<gene>
    <name evidence="6" type="ORF">ACFFJ8_09460</name>
</gene>
<evidence type="ECO:0000256" key="3">
    <source>
        <dbReference type="ARBA" id="ARBA00023027"/>
    </source>
</evidence>
<comment type="caution">
    <text evidence="6">The sequence shown here is derived from an EMBL/GenBank/DDBJ whole genome shotgun (WGS) entry which is preliminary data.</text>
</comment>
<proteinExistence type="inferred from homology"/>
<dbReference type="SUPFAM" id="SSF56796">
    <property type="entry name" value="Dehydroquinate synthase-like"/>
    <property type="match status" value="1"/>
</dbReference>
<dbReference type="InterPro" id="IPR039697">
    <property type="entry name" value="Alcohol_dehydrogenase_Fe"/>
</dbReference>
<evidence type="ECO:0000259" key="5">
    <source>
        <dbReference type="Pfam" id="PF25137"/>
    </source>
</evidence>
<keyword evidence="2 6" id="KW-0560">Oxidoreductase</keyword>
<dbReference type="PANTHER" id="PTHR11496:SF102">
    <property type="entry name" value="ALCOHOL DEHYDROGENASE 4"/>
    <property type="match status" value="1"/>
</dbReference>
<organism evidence="6 7">
    <name type="scientific">Paenibacillus mendelii</name>
    <dbReference type="NCBI Taxonomy" id="206163"/>
    <lineage>
        <taxon>Bacteria</taxon>
        <taxon>Bacillati</taxon>
        <taxon>Bacillota</taxon>
        <taxon>Bacilli</taxon>
        <taxon>Bacillales</taxon>
        <taxon>Paenibacillaceae</taxon>
        <taxon>Paenibacillus</taxon>
    </lineage>
</organism>
<evidence type="ECO:0000313" key="6">
    <source>
        <dbReference type="EMBL" id="MFC0391602.1"/>
    </source>
</evidence>
<evidence type="ECO:0000259" key="4">
    <source>
        <dbReference type="Pfam" id="PF00465"/>
    </source>
</evidence>
<dbReference type="PANTHER" id="PTHR11496">
    <property type="entry name" value="ALCOHOL DEHYDROGENASE"/>
    <property type="match status" value="1"/>
</dbReference>